<dbReference type="OrthoDB" id="8777961at2"/>
<dbReference type="eggNOG" id="ENOG5034ATU">
    <property type="taxonomic scope" value="Bacteria"/>
</dbReference>
<dbReference type="RefSeq" id="WP_008177997.1">
    <property type="nucleotide sequence ID" value="NZ_GL890819.1"/>
</dbReference>
<evidence type="ECO:0000313" key="1">
    <source>
        <dbReference type="EMBL" id="EGJ35550.1"/>
    </source>
</evidence>
<sequence length="134" mass="14397">MLNTPFNRFKPAALPLKKALSRLALGLGTLLFAAVAVFCVTAPTALAATVEPLHGIQVTEKSVTIVVTSNGCTQKEDFTTILAKSQPPIVTFIRLKPDLCKGVSRPYPIQFSLSEVGAKEFKVANLFVPSASFY</sequence>
<protein>
    <submittedName>
        <fullName evidence="1">Uncharacterized protein</fullName>
    </submittedName>
</protein>
<dbReference type="AlphaFoldDB" id="F4XIN8"/>
<gene>
    <name evidence="1" type="ORF">LYNGBM3L_03230</name>
</gene>
<evidence type="ECO:0000313" key="2">
    <source>
        <dbReference type="Proteomes" id="UP000003959"/>
    </source>
</evidence>
<dbReference type="Proteomes" id="UP000003959">
    <property type="component" value="Unassembled WGS sequence"/>
</dbReference>
<name>F4XIN8_9CYAN</name>
<reference evidence="2" key="1">
    <citation type="journal article" date="2011" name="Proc. Natl. Acad. Sci. U.S.A.">
        <title>Genomic insights into the physiology and ecology of the marine filamentous cyanobacterium Lyngbya majuscula.</title>
        <authorList>
            <person name="Jones A.C."/>
            <person name="Monroe E.A."/>
            <person name="Podell S."/>
            <person name="Hess W.R."/>
            <person name="Klages S."/>
            <person name="Esquenazi E."/>
            <person name="Niessen S."/>
            <person name="Hoover H."/>
            <person name="Rothmann M."/>
            <person name="Lasken R.S."/>
            <person name="Yates J.R.III."/>
            <person name="Reinhardt R."/>
            <person name="Kube M."/>
            <person name="Burkart M.D."/>
            <person name="Allen E.E."/>
            <person name="Dorrestein P.C."/>
            <person name="Gerwick W.H."/>
            <person name="Gerwick L."/>
        </authorList>
    </citation>
    <scope>NUCLEOTIDE SEQUENCE [LARGE SCALE GENOMIC DNA]</scope>
    <source>
        <strain evidence="2">3L</strain>
    </source>
</reference>
<dbReference type="EMBL" id="GL890819">
    <property type="protein sequence ID" value="EGJ35550.1"/>
    <property type="molecule type" value="Genomic_DNA"/>
</dbReference>
<proteinExistence type="predicted"/>
<accession>F4XIN8</accession>
<organism evidence="1 2">
    <name type="scientific">Moorena producens 3L</name>
    <dbReference type="NCBI Taxonomy" id="489825"/>
    <lineage>
        <taxon>Bacteria</taxon>
        <taxon>Bacillati</taxon>
        <taxon>Cyanobacteriota</taxon>
        <taxon>Cyanophyceae</taxon>
        <taxon>Coleofasciculales</taxon>
        <taxon>Coleofasciculaceae</taxon>
        <taxon>Moorena</taxon>
    </lineage>
</organism>
<dbReference type="HOGENOM" id="CLU_1893842_0_0_3"/>
<keyword evidence="2" id="KW-1185">Reference proteome</keyword>